<dbReference type="GO" id="GO:0005886">
    <property type="term" value="C:plasma membrane"/>
    <property type="evidence" value="ECO:0007669"/>
    <property type="project" value="UniProtKB-SubCell"/>
</dbReference>
<evidence type="ECO:0000256" key="8">
    <source>
        <dbReference type="PIRNR" id="PIRNR016661"/>
    </source>
</evidence>
<keyword evidence="5 9" id="KW-0812">Transmembrane</keyword>
<evidence type="ECO:0000256" key="4">
    <source>
        <dbReference type="ARBA" id="ARBA00022475"/>
    </source>
</evidence>
<feature type="transmembrane region" description="Helical" evidence="9">
    <location>
        <begin position="78"/>
        <end position="100"/>
    </location>
</feature>
<name>A0A239PZ61_9RHOB</name>
<gene>
    <name evidence="10" type="ORF">SAMN05444959_11250</name>
</gene>
<dbReference type="PANTHER" id="PTHR34295">
    <property type="entry name" value="BIOTIN TRANSPORTER BIOY"/>
    <property type="match status" value="1"/>
</dbReference>
<evidence type="ECO:0000256" key="1">
    <source>
        <dbReference type="ARBA" id="ARBA00004651"/>
    </source>
</evidence>
<protein>
    <recommendedName>
        <fullName evidence="8">Biotin transporter</fullName>
    </recommendedName>
</protein>
<comment type="subcellular location">
    <subcellularLocation>
        <location evidence="1 8">Cell membrane</location>
        <topology evidence="1 8">Multi-pass membrane protein</topology>
    </subcellularLocation>
</comment>
<keyword evidence="11" id="KW-1185">Reference proteome</keyword>
<proteinExistence type="inferred from homology"/>
<dbReference type="OrthoDB" id="9803495at2"/>
<dbReference type="Gene3D" id="1.10.1760.20">
    <property type="match status" value="1"/>
</dbReference>
<dbReference type="Pfam" id="PF02632">
    <property type="entry name" value="BioY"/>
    <property type="match status" value="1"/>
</dbReference>
<keyword evidence="7 8" id="KW-0472">Membrane</keyword>
<keyword evidence="6 9" id="KW-1133">Transmembrane helix</keyword>
<dbReference type="Proteomes" id="UP000198307">
    <property type="component" value="Unassembled WGS sequence"/>
</dbReference>
<organism evidence="10 11">
    <name type="scientific">Paracoccus seriniphilus</name>
    <dbReference type="NCBI Taxonomy" id="184748"/>
    <lineage>
        <taxon>Bacteria</taxon>
        <taxon>Pseudomonadati</taxon>
        <taxon>Pseudomonadota</taxon>
        <taxon>Alphaproteobacteria</taxon>
        <taxon>Rhodobacterales</taxon>
        <taxon>Paracoccaceae</taxon>
        <taxon>Paracoccus</taxon>
    </lineage>
</organism>
<keyword evidence="3 8" id="KW-0813">Transport</keyword>
<feature type="transmembrane region" description="Helical" evidence="9">
    <location>
        <begin position="55"/>
        <end position="72"/>
    </location>
</feature>
<evidence type="ECO:0000313" key="11">
    <source>
        <dbReference type="Proteomes" id="UP000198307"/>
    </source>
</evidence>
<dbReference type="AlphaFoldDB" id="A0A239PZ61"/>
<dbReference type="RefSeq" id="WP_089345154.1">
    <property type="nucleotide sequence ID" value="NZ_CP067130.1"/>
</dbReference>
<reference evidence="10 11" key="1">
    <citation type="submission" date="2017-07" db="EMBL/GenBank/DDBJ databases">
        <authorList>
            <person name="Sun Z.S."/>
            <person name="Albrecht U."/>
            <person name="Echele G."/>
            <person name="Lee C.C."/>
        </authorList>
    </citation>
    <scope>NUCLEOTIDE SEQUENCE [LARGE SCALE GENOMIC DNA]</scope>
    <source>
        <strain evidence="10 11">DSM 14827</strain>
    </source>
</reference>
<evidence type="ECO:0000256" key="7">
    <source>
        <dbReference type="ARBA" id="ARBA00023136"/>
    </source>
</evidence>
<accession>A0A239PZ61</accession>
<evidence type="ECO:0000256" key="5">
    <source>
        <dbReference type="ARBA" id="ARBA00022692"/>
    </source>
</evidence>
<dbReference type="InterPro" id="IPR003784">
    <property type="entry name" value="BioY"/>
</dbReference>
<evidence type="ECO:0000256" key="6">
    <source>
        <dbReference type="ARBA" id="ARBA00022989"/>
    </source>
</evidence>
<evidence type="ECO:0000313" key="10">
    <source>
        <dbReference type="EMBL" id="SNT75629.1"/>
    </source>
</evidence>
<evidence type="ECO:0000256" key="9">
    <source>
        <dbReference type="SAM" id="Phobius"/>
    </source>
</evidence>
<dbReference type="PANTHER" id="PTHR34295:SF4">
    <property type="entry name" value="BIOTIN TRANSPORTER BIOY-RELATED"/>
    <property type="match status" value="1"/>
</dbReference>
<comment type="similarity">
    <text evidence="2 8">Belongs to the BioY family.</text>
</comment>
<feature type="transmembrane region" description="Helical" evidence="9">
    <location>
        <begin position="112"/>
        <end position="137"/>
    </location>
</feature>
<sequence length="183" mass="18203">MEKSVAHVALFAAVIAVLGLLPKISLGFGVPITAQTLGVMLCGTILGARRGAMAILLLLLIVALGLPVLAGARGGLGVFVGPTAGFLVGWVPAAFVTGLIMEKWRGAPVALVASVASIIGGILVLYAFGAAGMAIVLNKSLPEAAALTLAFVPGDIVKAIVAGLLTSGLARARPSSLLSRSSA</sequence>
<dbReference type="PIRSF" id="PIRSF016661">
    <property type="entry name" value="BioY"/>
    <property type="match status" value="1"/>
</dbReference>
<keyword evidence="4 8" id="KW-1003">Cell membrane</keyword>
<feature type="transmembrane region" description="Helical" evidence="9">
    <location>
        <begin position="149"/>
        <end position="170"/>
    </location>
</feature>
<dbReference type="EMBL" id="FZQB01000012">
    <property type="protein sequence ID" value="SNT75629.1"/>
    <property type="molecule type" value="Genomic_DNA"/>
</dbReference>
<evidence type="ECO:0000256" key="3">
    <source>
        <dbReference type="ARBA" id="ARBA00022448"/>
    </source>
</evidence>
<evidence type="ECO:0000256" key="2">
    <source>
        <dbReference type="ARBA" id="ARBA00010692"/>
    </source>
</evidence>
<dbReference type="GO" id="GO:0015225">
    <property type="term" value="F:biotin transmembrane transporter activity"/>
    <property type="evidence" value="ECO:0007669"/>
    <property type="project" value="UniProtKB-UniRule"/>
</dbReference>